<evidence type="ECO:0000259" key="2">
    <source>
        <dbReference type="Pfam" id="PF01571"/>
    </source>
</evidence>
<dbReference type="InterPro" id="IPR006222">
    <property type="entry name" value="GCVT_N"/>
</dbReference>
<feature type="domain" description="GCVT N-terminal" evidence="2">
    <location>
        <begin position="37"/>
        <end position="258"/>
    </location>
</feature>
<dbReference type="PANTHER" id="PTHR22602">
    <property type="entry name" value="TRANSFERASE CAF17, MITOCHONDRIAL-RELATED"/>
    <property type="match status" value="1"/>
</dbReference>
<dbReference type="InterPro" id="IPR027266">
    <property type="entry name" value="TrmE/GcvT-like"/>
</dbReference>
<dbReference type="InterPro" id="IPR045179">
    <property type="entry name" value="YgfZ/GcvT"/>
</dbReference>
<dbReference type="Proteomes" id="UP001596091">
    <property type="component" value="Unassembled WGS sequence"/>
</dbReference>
<dbReference type="RefSeq" id="WP_263338689.1">
    <property type="nucleotide sequence ID" value="NZ_JAGSYH010000004.1"/>
</dbReference>
<organism evidence="3 4">
    <name type="scientific">Acidicapsa dinghuensis</name>
    <dbReference type="NCBI Taxonomy" id="2218256"/>
    <lineage>
        <taxon>Bacteria</taxon>
        <taxon>Pseudomonadati</taxon>
        <taxon>Acidobacteriota</taxon>
        <taxon>Terriglobia</taxon>
        <taxon>Terriglobales</taxon>
        <taxon>Acidobacteriaceae</taxon>
        <taxon>Acidicapsa</taxon>
    </lineage>
</organism>
<dbReference type="Gene3D" id="3.30.1360.120">
    <property type="entry name" value="Probable tRNA modification gtpase trme, domain 1"/>
    <property type="match status" value="1"/>
</dbReference>
<keyword evidence="4" id="KW-1185">Reference proteome</keyword>
<evidence type="ECO:0000313" key="3">
    <source>
        <dbReference type="EMBL" id="MFC5862279.1"/>
    </source>
</evidence>
<reference evidence="4" key="1">
    <citation type="journal article" date="2019" name="Int. J. Syst. Evol. Microbiol.">
        <title>The Global Catalogue of Microorganisms (GCM) 10K type strain sequencing project: providing services to taxonomists for standard genome sequencing and annotation.</title>
        <authorList>
            <consortium name="The Broad Institute Genomics Platform"/>
            <consortium name="The Broad Institute Genome Sequencing Center for Infectious Disease"/>
            <person name="Wu L."/>
            <person name="Ma J."/>
        </authorList>
    </citation>
    <scope>NUCLEOTIDE SEQUENCE [LARGE SCALE GENOMIC DNA]</scope>
    <source>
        <strain evidence="4">JCM 4087</strain>
    </source>
</reference>
<name>A0ABW1ED35_9BACT</name>
<evidence type="ECO:0000256" key="1">
    <source>
        <dbReference type="ARBA" id="ARBA00022946"/>
    </source>
</evidence>
<dbReference type="EMBL" id="JBHSPH010000002">
    <property type="protein sequence ID" value="MFC5862279.1"/>
    <property type="molecule type" value="Genomic_DNA"/>
</dbReference>
<evidence type="ECO:0000313" key="4">
    <source>
        <dbReference type="Proteomes" id="UP001596091"/>
    </source>
</evidence>
<dbReference type="InterPro" id="IPR017703">
    <property type="entry name" value="YgfZ/GCV_T_CS"/>
</dbReference>
<keyword evidence="1" id="KW-0809">Transit peptide</keyword>
<dbReference type="SUPFAM" id="SSF103025">
    <property type="entry name" value="Folate-binding domain"/>
    <property type="match status" value="1"/>
</dbReference>
<accession>A0ABW1ED35</accession>
<proteinExistence type="predicted"/>
<sequence length="375" mass="40722">MTQLIETKATPLADFLAGAAFSSPPQLQSYLGALTPQQLDAIGNETAALLFDAAVHDLGWLRRIEVRGEDRFRWLSGMVTNAVETLPQDGGAYNFILNAQGRIQGDAWVWRNGDSLELELTAAQSPALLEHFDRYIIMDDVELAPMEGQSALGLTGPDSARILSVLGLTAQVSVMTWIRGIAAGIEVQIRRTYGTTVPHYELWVATEAIPRLWSALHNAGAAFAGTEALETLRIVEGIPAYEVDIESRDLVQETSQIRALNFAKGCYLGQEIVERVRSRGQVHRHLRSLELNLDDADSLPVKGTELRIAGSGTDAKSVGTITSAAALHLKGSSRIFAIAMLRAEAEVGNKTLEFANGAALILDGTPKLRNEIEIR</sequence>
<dbReference type="PIRSF" id="PIRSF006487">
    <property type="entry name" value="GcvT"/>
    <property type="match status" value="1"/>
</dbReference>
<dbReference type="NCBIfam" id="TIGR03317">
    <property type="entry name" value="ygfZ_signature"/>
    <property type="match status" value="1"/>
</dbReference>
<protein>
    <submittedName>
        <fullName evidence="3">YgfZ/GcvT domain-containing protein</fullName>
    </submittedName>
</protein>
<dbReference type="PANTHER" id="PTHR22602:SF0">
    <property type="entry name" value="TRANSFERASE CAF17, MITOCHONDRIAL-RELATED"/>
    <property type="match status" value="1"/>
</dbReference>
<gene>
    <name evidence="3" type="ORF">ACFPT7_08235</name>
</gene>
<dbReference type="Pfam" id="PF01571">
    <property type="entry name" value="GCV_T"/>
    <property type="match status" value="1"/>
</dbReference>
<comment type="caution">
    <text evidence="3">The sequence shown here is derived from an EMBL/GenBank/DDBJ whole genome shotgun (WGS) entry which is preliminary data.</text>
</comment>